<gene>
    <name evidence="11" type="ORF">AB3X52_17880</name>
</gene>
<dbReference type="Pfam" id="PF04542">
    <property type="entry name" value="Sigma70_r2"/>
    <property type="match status" value="1"/>
</dbReference>
<feature type="region of interest" description="Disordered" evidence="6">
    <location>
        <begin position="601"/>
        <end position="625"/>
    </location>
</feature>
<evidence type="ECO:0000256" key="4">
    <source>
        <dbReference type="ARBA" id="ARBA00023125"/>
    </source>
</evidence>
<feature type="transmembrane region" description="Helical" evidence="7">
    <location>
        <begin position="289"/>
        <end position="311"/>
    </location>
</feature>
<feature type="compositionally biased region" description="Low complexity" evidence="6">
    <location>
        <begin position="324"/>
        <end position="362"/>
    </location>
</feature>
<dbReference type="Gene3D" id="2.60.40.3440">
    <property type="match status" value="1"/>
</dbReference>
<feature type="domain" description="RNA polymerase sigma-70 region 2" evidence="8">
    <location>
        <begin position="35"/>
        <end position="102"/>
    </location>
</feature>
<evidence type="ECO:0000256" key="3">
    <source>
        <dbReference type="ARBA" id="ARBA00023082"/>
    </source>
</evidence>
<dbReference type="PANTHER" id="PTHR43133">
    <property type="entry name" value="RNA POLYMERASE ECF-TYPE SIGMA FACTO"/>
    <property type="match status" value="1"/>
</dbReference>
<evidence type="ECO:0000256" key="7">
    <source>
        <dbReference type="SAM" id="Phobius"/>
    </source>
</evidence>
<accession>A0ABV3T2R1</accession>
<dbReference type="InterPro" id="IPR013249">
    <property type="entry name" value="RNA_pol_sigma70_r4_t2"/>
</dbReference>
<dbReference type="Pfam" id="PF13490">
    <property type="entry name" value="zf-HC2"/>
    <property type="match status" value="1"/>
</dbReference>
<keyword evidence="3" id="KW-0731">Sigma factor</keyword>
<dbReference type="InterPro" id="IPR039425">
    <property type="entry name" value="RNA_pol_sigma-70-like"/>
</dbReference>
<evidence type="ECO:0000256" key="5">
    <source>
        <dbReference type="ARBA" id="ARBA00023163"/>
    </source>
</evidence>
<evidence type="ECO:0000313" key="12">
    <source>
        <dbReference type="Proteomes" id="UP001556631"/>
    </source>
</evidence>
<feature type="region of interest" description="Disordered" evidence="6">
    <location>
        <begin position="316"/>
        <end position="383"/>
    </location>
</feature>
<feature type="domain" description="Putative zinc-finger" evidence="10">
    <location>
        <begin position="198"/>
        <end position="232"/>
    </location>
</feature>
<dbReference type="Proteomes" id="UP001556631">
    <property type="component" value="Unassembled WGS sequence"/>
</dbReference>
<keyword evidence="7" id="KW-1133">Transmembrane helix</keyword>
<evidence type="ECO:0000256" key="2">
    <source>
        <dbReference type="ARBA" id="ARBA00023015"/>
    </source>
</evidence>
<comment type="caution">
    <text evidence="11">The sequence shown here is derived from an EMBL/GenBank/DDBJ whole genome shotgun (WGS) entry which is preliminary data.</text>
</comment>
<keyword evidence="7" id="KW-0812">Transmembrane</keyword>
<reference evidence="11 12" key="1">
    <citation type="submission" date="2024-07" db="EMBL/GenBank/DDBJ databases">
        <authorList>
            <person name="Lee S."/>
            <person name="Kang M."/>
        </authorList>
    </citation>
    <scope>NUCLEOTIDE SEQUENCE [LARGE SCALE GENOMIC DNA]</scope>
    <source>
        <strain evidence="11 12">DS6</strain>
    </source>
</reference>
<dbReference type="SUPFAM" id="SSF88946">
    <property type="entry name" value="Sigma2 domain of RNA polymerase sigma factors"/>
    <property type="match status" value="1"/>
</dbReference>
<dbReference type="Gene3D" id="1.10.10.1320">
    <property type="entry name" value="Anti-sigma factor, zinc-finger domain"/>
    <property type="match status" value="1"/>
</dbReference>
<keyword evidence="7" id="KW-0472">Membrane</keyword>
<dbReference type="Gene3D" id="1.10.1740.10">
    <property type="match status" value="1"/>
</dbReference>
<dbReference type="NCBIfam" id="TIGR02937">
    <property type="entry name" value="sigma70-ECF"/>
    <property type="match status" value="1"/>
</dbReference>
<dbReference type="InterPro" id="IPR007627">
    <property type="entry name" value="RNA_pol_sigma70_r2"/>
</dbReference>
<evidence type="ECO:0000259" key="9">
    <source>
        <dbReference type="Pfam" id="PF08281"/>
    </source>
</evidence>
<dbReference type="InterPro" id="IPR014284">
    <property type="entry name" value="RNA_pol_sigma-70_dom"/>
</dbReference>
<feature type="transmembrane region" description="Helical" evidence="7">
    <location>
        <begin position="248"/>
        <end position="277"/>
    </location>
</feature>
<dbReference type="Pfam" id="PF08281">
    <property type="entry name" value="Sigma70_r4_2"/>
    <property type="match status" value="1"/>
</dbReference>
<dbReference type="PANTHER" id="PTHR43133:SF8">
    <property type="entry name" value="RNA POLYMERASE SIGMA FACTOR HI_1459-RELATED"/>
    <property type="match status" value="1"/>
</dbReference>
<dbReference type="InterPro" id="IPR036388">
    <property type="entry name" value="WH-like_DNA-bd_sf"/>
</dbReference>
<feature type="domain" description="RNA polymerase sigma factor 70 region 4 type 2" evidence="9">
    <location>
        <begin position="131"/>
        <end position="179"/>
    </location>
</feature>
<evidence type="ECO:0000313" key="11">
    <source>
        <dbReference type="EMBL" id="MEX0429491.1"/>
    </source>
</evidence>
<protein>
    <submittedName>
        <fullName evidence="11">Sigma-70 family RNA polymerase sigma factor</fullName>
    </submittedName>
</protein>
<evidence type="ECO:0000256" key="6">
    <source>
        <dbReference type="SAM" id="MobiDB-lite"/>
    </source>
</evidence>
<evidence type="ECO:0000256" key="1">
    <source>
        <dbReference type="ARBA" id="ARBA00010641"/>
    </source>
</evidence>
<dbReference type="EMBL" id="JBFPJR010000045">
    <property type="protein sequence ID" value="MEX0429491.1"/>
    <property type="molecule type" value="Genomic_DNA"/>
</dbReference>
<keyword evidence="2" id="KW-0805">Transcription regulation</keyword>
<comment type="similarity">
    <text evidence="1">Belongs to the sigma-70 factor family. ECF subfamily.</text>
</comment>
<keyword evidence="4" id="KW-0238">DNA-binding</keyword>
<dbReference type="RefSeq" id="WP_367995458.1">
    <property type="nucleotide sequence ID" value="NZ_JBFPJR010000045.1"/>
</dbReference>
<dbReference type="Gene3D" id="1.10.10.10">
    <property type="entry name" value="Winged helix-like DNA-binding domain superfamily/Winged helix DNA-binding domain"/>
    <property type="match status" value="1"/>
</dbReference>
<dbReference type="InterPro" id="IPR013324">
    <property type="entry name" value="RNA_pol_sigma_r3/r4-like"/>
</dbReference>
<sequence>MTDPTLTPFSTIDEPGDAELISAVRAGDLEAYGTLFERHVEAARRLARQLASAGDVDDLVSEAFAKVLGVLQKGGGPDLAFRAYLLTSLRRLHVDKIRAGSRLTPTDDLTPYDPGVPFEDTAVAGFDNQAAAKAFAQLPERWQQVLWHTEVEGQKPAEIAPMLGMSPNSVSALAYRAREGLRQAFISMHAQDAVDDACARTRANLGAYIRGGLSKRDSAKVEAHLQDCRPCAAIYLELTEVNANLGALLAPLLLGSAGIGYLAAVGAGTKAGILLFLTGAKNWVLHNPVGRVAAGATGVAAAAVVAAAVAMGGGNPPTKPVAEPPASSAPAPTPAATSPQQTPKTTSPTHTSSAAPSATGPVTSPPPAPSSTPSDTTPATTPEQAPIIATPLPAVTATPGKSVVIDLTNGATDPNGDPLTVKSASVAKPSHGTVHKGGQQGRPVMPRLSGGKTGLSGSAPVLARPAGVTTVTYTPDRGWRGTDTIDYTLTDGHGGTVSGSVEVTTPNAPPVAESFTVRMRALDSRVSISPLAGHAADPNKHDKLTVIVVKGPKRGTASAKPDGRIVYTREASIDGYTTRIRYVAQDQLKGRSAPGTITIKVPGWSPHHPTPENHRPTATGAEGDPLVAPGDSVDIVVGGSDPDGDALSYEVPDHARNGGEIKLDHISKDGSSATLTYTAPQEFTGDSFSYRVTDGRRISDPKTVQVGLAPPTADVAVTPDPDLSYDRGGYMHLKLRADGLPAGAVGRVSVTVTGILGWWPGGSHSSACGEAPDPPPSTVTLECEVTGTGHQIDLLHFDLVPDPETGWSFTADLTPKTYVDPENGNNHVSGP</sequence>
<feature type="compositionally biased region" description="Low complexity" evidence="6">
    <location>
        <begin position="371"/>
        <end position="382"/>
    </location>
</feature>
<dbReference type="InterPro" id="IPR027383">
    <property type="entry name" value="Znf_put"/>
</dbReference>
<proteinExistence type="inferred from homology"/>
<evidence type="ECO:0000259" key="10">
    <source>
        <dbReference type="Pfam" id="PF13490"/>
    </source>
</evidence>
<dbReference type="InterPro" id="IPR013325">
    <property type="entry name" value="RNA_pol_sigma_r2"/>
</dbReference>
<dbReference type="InterPro" id="IPR041916">
    <property type="entry name" value="Anti_sigma_zinc_sf"/>
</dbReference>
<evidence type="ECO:0000259" key="8">
    <source>
        <dbReference type="Pfam" id="PF04542"/>
    </source>
</evidence>
<keyword evidence="12" id="KW-1185">Reference proteome</keyword>
<keyword evidence="5" id="KW-0804">Transcription</keyword>
<dbReference type="SUPFAM" id="SSF88659">
    <property type="entry name" value="Sigma3 and sigma4 domains of RNA polymerase sigma factors"/>
    <property type="match status" value="1"/>
</dbReference>
<name>A0ABV3T2R1_9ACTN</name>
<dbReference type="Pfam" id="PF17963">
    <property type="entry name" value="Big_9"/>
    <property type="match status" value="3"/>
</dbReference>
<organism evidence="11 12">
    <name type="scientific">Nocardioides eburneus</name>
    <dbReference type="NCBI Taxonomy" id="3231482"/>
    <lineage>
        <taxon>Bacteria</taxon>
        <taxon>Bacillati</taxon>
        <taxon>Actinomycetota</taxon>
        <taxon>Actinomycetes</taxon>
        <taxon>Propionibacteriales</taxon>
        <taxon>Nocardioidaceae</taxon>
        <taxon>Nocardioides</taxon>
    </lineage>
</organism>